<dbReference type="AlphaFoldDB" id="A0A8J4H0A6"/>
<dbReference type="RefSeq" id="WP_213409839.1">
    <property type="nucleotide sequence ID" value="NZ_BOVK01000001.1"/>
</dbReference>
<reference evidence="1" key="1">
    <citation type="submission" date="2021-04" db="EMBL/GenBank/DDBJ databases">
        <title>Draft genome sequence of Xylanibacillus composti strain K13.</title>
        <authorList>
            <person name="Uke A."/>
            <person name="Chhe C."/>
            <person name="Baramee S."/>
            <person name="Kosugi A."/>
        </authorList>
    </citation>
    <scope>NUCLEOTIDE SEQUENCE</scope>
    <source>
        <strain evidence="1">K13</strain>
    </source>
</reference>
<name>A0A8J4H0A6_9BACL</name>
<protein>
    <recommendedName>
        <fullName evidence="3">YneQ</fullName>
    </recommendedName>
</protein>
<evidence type="ECO:0000313" key="1">
    <source>
        <dbReference type="EMBL" id="GIQ67231.1"/>
    </source>
</evidence>
<keyword evidence="2" id="KW-1185">Reference proteome</keyword>
<proteinExistence type="predicted"/>
<organism evidence="1 2">
    <name type="scientific">Xylanibacillus composti</name>
    <dbReference type="NCBI Taxonomy" id="1572762"/>
    <lineage>
        <taxon>Bacteria</taxon>
        <taxon>Bacillati</taxon>
        <taxon>Bacillota</taxon>
        <taxon>Bacilli</taxon>
        <taxon>Bacillales</taxon>
        <taxon>Paenibacillaceae</taxon>
        <taxon>Xylanibacillus</taxon>
    </lineage>
</organism>
<comment type="caution">
    <text evidence="1">The sequence shown here is derived from an EMBL/GenBank/DDBJ whole genome shotgun (WGS) entry which is preliminary data.</text>
</comment>
<accession>A0A8J4H0A6</accession>
<evidence type="ECO:0000313" key="2">
    <source>
        <dbReference type="Proteomes" id="UP000677918"/>
    </source>
</evidence>
<dbReference type="EMBL" id="BOVK01000001">
    <property type="protein sequence ID" value="GIQ67231.1"/>
    <property type="molecule type" value="Genomic_DNA"/>
</dbReference>
<sequence>MAFGVSREELEAWKRKVLAGEIAFLTHYWYETRFPEFRTITKVGCANLQKLKAWCESHHLNPRYIHYRDRYPHFDLIGSRQKEILLEEGHRDQVERFQLQ</sequence>
<dbReference type="Proteomes" id="UP000677918">
    <property type="component" value="Unassembled WGS sequence"/>
</dbReference>
<evidence type="ECO:0008006" key="3">
    <source>
        <dbReference type="Google" id="ProtNLM"/>
    </source>
</evidence>
<gene>
    <name evidence="1" type="ORF">XYCOK13_00550</name>
</gene>